<dbReference type="OrthoDB" id="9798066at2"/>
<accession>A0A4S4BUI6</accession>
<name>A0A4S4BUI6_9BACL</name>
<dbReference type="InterPro" id="IPR011051">
    <property type="entry name" value="RmlC_Cupin_sf"/>
</dbReference>
<dbReference type="EMBL" id="SSOB01000024">
    <property type="protein sequence ID" value="THF76579.1"/>
    <property type="molecule type" value="Genomic_DNA"/>
</dbReference>
<dbReference type="Proteomes" id="UP000310636">
    <property type="component" value="Unassembled WGS sequence"/>
</dbReference>
<dbReference type="AlphaFoldDB" id="A0A4S4BUI6"/>
<dbReference type="Gene3D" id="2.60.120.10">
    <property type="entry name" value="Jelly Rolls"/>
    <property type="match status" value="1"/>
</dbReference>
<organism evidence="1 2">
    <name type="scientific">Cohnella fermenti</name>
    <dbReference type="NCBI Taxonomy" id="2565925"/>
    <lineage>
        <taxon>Bacteria</taxon>
        <taxon>Bacillati</taxon>
        <taxon>Bacillota</taxon>
        <taxon>Bacilli</taxon>
        <taxon>Bacillales</taxon>
        <taxon>Paenibacillaceae</taxon>
        <taxon>Cohnella</taxon>
    </lineage>
</organism>
<sequence>MSGGETRHSSGSLAIAEFRGEGFRALVSSGGWRVALIRYAERLGFNRMNRLERHLLTDEAFLLLAGAAMLAVAEAGEEPRIVRMEPQKVYNVARNAWHAIALSKDACVAVVENDDTGESNTEYRYLEEPLRLKGNEDHGD</sequence>
<evidence type="ECO:0008006" key="3">
    <source>
        <dbReference type="Google" id="ProtNLM"/>
    </source>
</evidence>
<gene>
    <name evidence="1" type="ORF">E6C55_18775</name>
</gene>
<keyword evidence="2" id="KW-1185">Reference proteome</keyword>
<proteinExistence type="predicted"/>
<protein>
    <recommendedName>
        <fullName evidence="3">Cupin domain-containing protein</fullName>
    </recommendedName>
</protein>
<dbReference type="SUPFAM" id="SSF51182">
    <property type="entry name" value="RmlC-like cupins"/>
    <property type="match status" value="1"/>
</dbReference>
<comment type="caution">
    <text evidence="1">The sequence shown here is derived from an EMBL/GenBank/DDBJ whole genome shotgun (WGS) entry which is preliminary data.</text>
</comment>
<evidence type="ECO:0000313" key="1">
    <source>
        <dbReference type="EMBL" id="THF76579.1"/>
    </source>
</evidence>
<dbReference type="InterPro" id="IPR014710">
    <property type="entry name" value="RmlC-like_jellyroll"/>
</dbReference>
<reference evidence="1 2" key="1">
    <citation type="submission" date="2019-04" db="EMBL/GenBank/DDBJ databases">
        <title>Cohnella sp. nov. isolated from preserved vegetables.</title>
        <authorList>
            <person name="Lin S.-Y."/>
            <person name="Hung M.-H."/>
            <person name="Young C.-C."/>
        </authorList>
    </citation>
    <scope>NUCLEOTIDE SEQUENCE [LARGE SCALE GENOMIC DNA]</scope>
    <source>
        <strain evidence="1 2">CC-MHH1044</strain>
    </source>
</reference>
<evidence type="ECO:0000313" key="2">
    <source>
        <dbReference type="Proteomes" id="UP000310636"/>
    </source>
</evidence>
<dbReference type="RefSeq" id="WP_136371353.1">
    <property type="nucleotide sequence ID" value="NZ_SSOB01000024.1"/>
</dbReference>